<dbReference type="AlphaFoldDB" id="A0A1S6HKN9"/>
<reference evidence="3 4" key="1">
    <citation type="submission" date="2016-03" db="EMBL/GenBank/DDBJ databases">
        <title>Complete genome sequence of Shewanella psychrophila WP2, a deep sea bacterium isolated from west Pacific sediment.</title>
        <authorList>
            <person name="Xu G."/>
            <person name="Jian H."/>
        </authorList>
    </citation>
    <scope>NUCLEOTIDE SEQUENCE [LARGE SCALE GENOMIC DNA]</scope>
    <source>
        <strain evidence="3 4">WP2</strain>
    </source>
</reference>
<organism evidence="3 4">
    <name type="scientific">Shewanella psychrophila</name>
    <dbReference type="NCBI Taxonomy" id="225848"/>
    <lineage>
        <taxon>Bacteria</taxon>
        <taxon>Pseudomonadati</taxon>
        <taxon>Pseudomonadota</taxon>
        <taxon>Gammaproteobacteria</taxon>
        <taxon>Alteromonadales</taxon>
        <taxon>Shewanellaceae</taxon>
        <taxon>Shewanella</taxon>
    </lineage>
</organism>
<dbReference type="InterPro" id="IPR025693">
    <property type="entry name" value="Gly-zipper_OmpA-like_dom"/>
</dbReference>
<accession>A0A1S6HKN9</accession>
<name>A0A1S6HKN9_9GAMM</name>
<dbReference type="Proteomes" id="UP000189545">
    <property type="component" value="Chromosome"/>
</dbReference>
<evidence type="ECO:0000313" key="3">
    <source>
        <dbReference type="EMBL" id="AQS36087.1"/>
    </source>
</evidence>
<evidence type="ECO:0000256" key="1">
    <source>
        <dbReference type="SAM" id="SignalP"/>
    </source>
</evidence>
<feature type="signal peptide" evidence="1">
    <location>
        <begin position="1"/>
        <end position="19"/>
    </location>
</feature>
<gene>
    <name evidence="3" type="ORF">Sps_00895</name>
</gene>
<dbReference type="EMBL" id="CP014782">
    <property type="protein sequence ID" value="AQS36087.1"/>
    <property type="molecule type" value="Genomic_DNA"/>
</dbReference>
<sequence>MKKVLLTAGLFLFHTAASASNVIIDKSSVDEKDYIFDMHQCTELSQQAQKKKTEGGLVSGAAKGAALGAAAGAISGGSGTDGAKTGAAVGVVGGALGRNRSKRQNETSHEAEKQMVVKNCMINRGYTVLN</sequence>
<proteinExistence type="predicted"/>
<dbReference type="Pfam" id="PF13436">
    <property type="entry name" value="Gly-zipper_OmpA"/>
    <property type="match status" value="1"/>
</dbReference>
<keyword evidence="4" id="KW-1185">Reference proteome</keyword>
<feature type="domain" description="Glycine-zipper-containing OmpA-like membrane" evidence="2">
    <location>
        <begin position="58"/>
        <end position="96"/>
    </location>
</feature>
<dbReference type="OrthoDB" id="5875349at2"/>
<evidence type="ECO:0000313" key="4">
    <source>
        <dbReference type="Proteomes" id="UP000189545"/>
    </source>
</evidence>
<evidence type="ECO:0000259" key="2">
    <source>
        <dbReference type="Pfam" id="PF13436"/>
    </source>
</evidence>
<dbReference type="KEGG" id="spsw:Sps_00895"/>
<feature type="chain" id="PRO_5010520200" evidence="1">
    <location>
        <begin position="20"/>
        <end position="130"/>
    </location>
</feature>
<keyword evidence="1" id="KW-0732">Signal</keyword>
<dbReference type="RefSeq" id="WP_077751420.1">
    <property type="nucleotide sequence ID" value="NZ_CP014782.1"/>
</dbReference>
<protein>
    <submittedName>
        <fullName evidence="3">Glycine-zipper containing OmpA-like membrane domain</fullName>
    </submittedName>
</protein>